<feature type="chain" id="PRO_5040536482" description="Neutral protease 2" evidence="13">
    <location>
        <begin position="18"/>
        <end position="364"/>
    </location>
</feature>
<feature type="binding site" evidence="12">
    <location>
        <position position="315"/>
    </location>
    <ligand>
        <name>Zn(2+)</name>
        <dbReference type="ChEBI" id="CHEBI:29105"/>
        <note>catalytic</note>
    </ligand>
</feature>
<gene>
    <name evidence="14" type="ORF">CLAFUR5_09364</name>
</gene>
<evidence type="ECO:0000256" key="8">
    <source>
        <dbReference type="ARBA" id="ARBA00022833"/>
    </source>
</evidence>
<evidence type="ECO:0000256" key="3">
    <source>
        <dbReference type="ARBA" id="ARBA00022670"/>
    </source>
</evidence>
<dbReference type="Proteomes" id="UP000756132">
    <property type="component" value="Chromosome 9"/>
</dbReference>
<feature type="binding site" evidence="12">
    <location>
        <position position="330"/>
    </location>
    <ligand>
        <name>Zn(2+)</name>
        <dbReference type="ChEBI" id="CHEBI:29105"/>
        <note>catalytic</note>
    </ligand>
</feature>
<dbReference type="InterPro" id="IPR001384">
    <property type="entry name" value="Peptidase_M35"/>
</dbReference>
<feature type="active site" evidence="11">
    <location>
        <position position="316"/>
    </location>
</feature>
<organism evidence="14 15">
    <name type="scientific">Passalora fulva</name>
    <name type="common">Tomato leaf mold</name>
    <name type="synonym">Cladosporium fulvum</name>
    <dbReference type="NCBI Taxonomy" id="5499"/>
    <lineage>
        <taxon>Eukaryota</taxon>
        <taxon>Fungi</taxon>
        <taxon>Dikarya</taxon>
        <taxon>Ascomycota</taxon>
        <taxon>Pezizomycotina</taxon>
        <taxon>Dothideomycetes</taxon>
        <taxon>Dothideomycetidae</taxon>
        <taxon>Mycosphaerellales</taxon>
        <taxon>Mycosphaerellaceae</taxon>
        <taxon>Fulvia</taxon>
    </lineage>
</organism>
<dbReference type="EMBL" id="CP090171">
    <property type="protein sequence ID" value="UJO21477.1"/>
    <property type="molecule type" value="Genomic_DNA"/>
</dbReference>
<evidence type="ECO:0000256" key="2">
    <source>
        <dbReference type="ARBA" id="ARBA00010279"/>
    </source>
</evidence>
<keyword evidence="10" id="KW-0865">Zymogen</keyword>
<dbReference type="Gene3D" id="3.40.390.10">
    <property type="entry name" value="Collagenase (Catalytic Domain)"/>
    <property type="match status" value="1"/>
</dbReference>
<dbReference type="KEGG" id="ffu:CLAFUR5_09364"/>
<comment type="cofactor">
    <cofactor evidence="12 13">
        <name>Zn(2+)</name>
        <dbReference type="ChEBI" id="CHEBI:29105"/>
    </cofactor>
    <text evidence="12 13">Binds 1 zinc ion per subunit.</text>
</comment>
<keyword evidence="3 13" id="KW-0645">Protease</keyword>
<dbReference type="InterPro" id="IPR024079">
    <property type="entry name" value="MetalloPept_cat_dom_sf"/>
</dbReference>
<reference evidence="14" key="1">
    <citation type="submission" date="2021-12" db="EMBL/GenBank/DDBJ databases">
        <authorList>
            <person name="Zaccaron A."/>
            <person name="Stergiopoulos I."/>
        </authorList>
    </citation>
    <scope>NUCLEOTIDE SEQUENCE</scope>
    <source>
        <strain evidence="14">Race5_Kim</strain>
    </source>
</reference>
<keyword evidence="13" id="KW-0964">Secreted</keyword>
<dbReference type="OMA" id="NEIANCD"/>
<sequence length="364" mass="38761">MHSSIFSVAAWAACVAGSAIDLTKRDTPLQVTLSPISDSNSRVKATVTNTAERGYNLFYKGSFLDSSSPVDKFVVSGSTQRASFNGVLLRMATTGTLSATNFVPIEAQQSIETKIDIAELYDVETTDSYIVRATGAMPYADLNSTTLTGDSVAFSSNILTLDIDGDVAKATPYAIDTHTLTLDRRTDLDTTGCSQSNANAIAAALHNCAVLATAAAEAATNGSSTKFREYFKTTSASARRTVSQRFLAVAADCASSSGGVTTTSCSDTYGYCEEGVLAYTLPRYNHIAYCPIFYSYLEPVSEQCHDQDQATTVLHEETHAEGVMSPGTEDFAYGYSAQKQLSAEEAVLNADSYAMFANAVYVGC</sequence>
<dbReference type="PANTHER" id="PTHR37016">
    <property type="match status" value="1"/>
</dbReference>
<keyword evidence="4 13" id="KW-0165">Cleavage on pair of basic residues</keyword>
<dbReference type="GO" id="GO:0005576">
    <property type="term" value="C:extracellular region"/>
    <property type="evidence" value="ECO:0007669"/>
    <property type="project" value="UniProtKB-SubCell"/>
</dbReference>
<keyword evidence="7 13" id="KW-0378">Hydrolase</keyword>
<keyword evidence="15" id="KW-1185">Reference proteome</keyword>
<dbReference type="RefSeq" id="XP_047765843.1">
    <property type="nucleotide sequence ID" value="XM_047908512.1"/>
</dbReference>
<comment type="subcellular location">
    <subcellularLocation>
        <location evidence="13">Secreted</location>
    </subcellularLocation>
</comment>
<dbReference type="GeneID" id="71989242"/>
<keyword evidence="6 13" id="KW-0732">Signal</keyword>
<evidence type="ECO:0000256" key="7">
    <source>
        <dbReference type="ARBA" id="ARBA00022801"/>
    </source>
</evidence>
<dbReference type="Gene3D" id="2.60.40.2970">
    <property type="match status" value="1"/>
</dbReference>
<keyword evidence="5 12" id="KW-0479">Metal-binding</keyword>
<comment type="function">
    <text evidence="13">Secreted metalloproteinase that allows assimilation of proteinaceous substrates. Shows high activities on basic nuclear substrates such as histone and protamine.</text>
</comment>
<dbReference type="AlphaFoldDB" id="A0A9Q8UT60"/>
<evidence type="ECO:0000313" key="14">
    <source>
        <dbReference type="EMBL" id="UJO21477.1"/>
    </source>
</evidence>
<name>A0A9Q8UT60_PASFU</name>
<dbReference type="InterPro" id="IPR050414">
    <property type="entry name" value="Fungal_M35_metalloproteases"/>
</dbReference>
<protein>
    <recommendedName>
        <fullName evidence="13">Neutral protease 2</fullName>
        <ecNumber evidence="13">3.4.24.39</ecNumber>
    </recommendedName>
    <alternativeName>
        <fullName evidence="13">Deuterolysin</fullName>
    </alternativeName>
</protein>
<dbReference type="EC" id="3.4.24.39" evidence="13"/>
<comment type="catalytic activity">
    <reaction evidence="1 13">
        <text>Preferential cleavage of bonds with hydrophobic residues in P1'. Also 3-Asn-|-Gln-4 and 8-Gly-|-Ser-9 bonds in insulin B chain.</text>
        <dbReference type="EC" id="3.4.24.39"/>
    </reaction>
</comment>
<evidence type="ECO:0000256" key="10">
    <source>
        <dbReference type="ARBA" id="ARBA00023145"/>
    </source>
</evidence>
<dbReference type="CDD" id="cd11008">
    <property type="entry name" value="M35_deuterolysin_like"/>
    <property type="match status" value="1"/>
</dbReference>
<keyword evidence="8 12" id="KW-0862">Zinc</keyword>
<evidence type="ECO:0000256" key="5">
    <source>
        <dbReference type="ARBA" id="ARBA00022723"/>
    </source>
</evidence>
<feature type="binding site" evidence="12">
    <location>
        <position position="319"/>
    </location>
    <ligand>
        <name>Zn(2+)</name>
        <dbReference type="ChEBI" id="CHEBI:29105"/>
        <note>catalytic</note>
    </ligand>
</feature>
<evidence type="ECO:0000256" key="4">
    <source>
        <dbReference type="ARBA" id="ARBA00022685"/>
    </source>
</evidence>
<dbReference type="SUPFAM" id="SSF55486">
    <property type="entry name" value="Metalloproteases ('zincins'), catalytic domain"/>
    <property type="match status" value="1"/>
</dbReference>
<proteinExistence type="inferred from homology"/>
<dbReference type="PRINTS" id="PR00768">
    <property type="entry name" value="DEUTEROLYSIN"/>
</dbReference>
<evidence type="ECO:0000256" key="6">
    <source>
        <dbReference type="ARBA" id="ARBA00022729"/>
    </source>
</evidence>
<dbReference type="GO" id="GO:0046872">
    <property type="term" value="F:metal ion binding"/>
    <property type="evidence" value="ECO:0007669"/>
    <property type="project" value="UniProtKB-KW"/>
</dbReference>
<evidence type="ECO:0000256" key="1">
    <source>
        <dbReference type="ARBA" id="ARBA00001187"/>
    </source>
</evidence>
<dbReference type="PANTHER" id="PTHR37016:SF3">
    <property type="entry name" value="NEUTRAL PROTEASE 2-RELATED"/>
    <property type="match status" value="1"/>
</dbReference>
<accession>A0A9Q8UT60</accession>
<keyword evidence="9 13" id="KW-0482">Metalloprotease</keyword>
<evidence type="ECO:0000256" key="9">
    <source>
        <dbReference type="ARBA" id="ARBA00023049"/>
    </source>
</evidence>
<dbReference type="Pfam" id="PF02102">
    <property type="entry name" value="Peptidase_M35"/>
    <property type="match status" value="1"/>
</dbReference>
<dbReference type="OrthoDB" id="412874at2759"/>
<reference evidence="14" key="2">
    <citation type="journal article" date="2022" name="Microb. Genom.">
        <title>A chromosome-scale genome assembly of the tomato pathogen Cladosporium fulvum reveals a compartmentalized genome architecture and the presence of a dispensable chromosome.</title>
        <authorList>
            <person name="Zaccaron A.Z."/>
            <person name="Chen L.H."/>
            <person name="Samaras A."/>
            <person name="Stergiopoulos I."/>
        </authorList>
    </citation>
    <scope>NUCLEOTIDE SEQUENCE</scope>
    <source>
        <strain evidence="14">Race5_Kim</strain>
    </source>
</reference>
<evidence type="ECO:0000313" key="15">
    <source>
        <dbReference type="Proteomes" id="UP000756132"/>
    </source>
</evidence>
<comment type="similarity">
    <text evidence="2 13">Belongs to the peptidase M35 family.</text>
</comment>
<feature type="signal peptide" evidence="13">
    <location>
        <begin position="1"/>
        <end position="17"/>
    </location>
</feature>
<dbReference type="GO" id="GO:0004222">
    <property type="term" value="F:metalloendopeptidase activity"/>
    <property type="evidence" value="ECO:0007669"/>
    <property type="project" value="InterPro"/>
</dbReference>
<evidence type="ECO:0000256" key="13">
    <source>
        <dbReference type="RuleBase" id="RU361126"/>
    </source>
</evidence>
<evidence type="ECO:0000256" key="11">
    <source>
        <dbReference type="PIRSR" id="PIRSR601384-1"/>
    </source>
</evidence>
<dbReference type="GO" id="GO:0006508">
    <property type="term" value="P:proteolysis"/>
    <property type="evidence" value="ECO:0007669"/>
    <property type="project" value="UniProtKB-KW"/>
</dbReference>
<evidence type="ECO:0000256" key="12">
    <source>
        <dbReference type="PIRSR" id="PIRSR601384-2"/>
    </source>
</evidence>